<gene>
    <name evidence="1" type="ORF">IQ222_15825</name>
</gene>
<comment type="caution">
    <text evidence="1">The sequence shown here is derived from an EMBL/GenBank/DDBJ whole genome shotgun (WGS) entry which is preliminary data.</text>
</comment>
<dbReference type="EMBL" id="JADEWF010000060">
    <property type="protein sequence ID" value="MBE9220227.1"/>
    <property type="molecule type" value="Genomic_DNA"/>
</dbReference>
<sequence>MVSISYLNKHFNSEKIPMLKIRTLILVLSLTPLLSLNWQLPSQAQKSPSLGTAGSVSGGGTTGSSVTPYSNPNLSNPFISLPLKAQVSPESVEALTNALLELNTPGSVNTAKVNIAIQAYNDIIQQSSPETLQALSQNKDFLDTGAMLKGLARNL</sequence>
<name>A0ACC5Q3S7_DOLFA</name>
<evidence type="ECO:0000313" key="1">
    <source>
        <dbReference type="EMBL" id="MBE9220227.1"/>
    </source>
</evidence>
<reference evidence="1" key="1">
    <citation type="submission" date="2020-10" db="EMBL/GenBank/DDBJ databases">
        <authorList>
            <person name="Castelo-Branco R."/>
            <person name="Eusebio N."/>
            <person name="Adriana R."/>
            <person name="Vieira A."/>
            <person name="Brugerolle De Fraissinette N."/>
            <person name="Rezende De Castro R."/>
            <person name="Schneider M.P."/>
            <person name="Vasconcelos V."/>
            <person name="Leao P.N."/>
        </authorList>
    </citation>
    <scope>NUCLEOTIDE SEQUENCE</scope>
    <source>
        <strain evidence="1">LEGE 04289</strain>
    </source>
</reference>
<accession>A0ACC5Q3S7</accession>
<keyword evidence="2" id="KW-1185">Reference proteome</keyword>
<organism evidence="1 2">
    <name type="scientific">Dolichospermum flos-aquae LEGE 04289</name>
    <dbReference type="NCBI Taxonomy" id="1828708"/>
    <lineage>
        <taxon>Bacteria</taxon>
        <taxon>Bacillati</taxon>
        <taxon>Cyanobacteriota</taxon>
        <taxon>Cyanophyceae</taxon>
        <taxon>Nostocales</taxon>
        <taxon>Aphanizomenonaceae</taxon>
        <taxon>Dolichospermum</taxon>
    </lineage>
</organism>
<proteinExistence type="predicted"/>
<dbReference type="Proteomes" id="UP000597867">
    <property type="component" value="Unassembled WGS sequence"/>
</dbReference>
<evidence type="ECO:0000313" key="2">
    <source>
        <dbReference type="Proteomes" id="UP000597867"/>
    </source>
</evidence>
<protein>
    <submittedName>
        <fullName evidence="1">Uncharacterized protein</fullName>
    </submittedName>
</protein>